<evidence type="ECO:0000313" key="9">
    <source>
        <dbReference type="Proteomes" id="UP000639338"/>
    </source>
</evidence>
<reference evidence="8 9" key="1">
    <citation type="submission" date="2020-08" db="EMBL/GenBank/DDBJ databases">
        <title>Aphidius gifuensis genome sequencing and assembly.</title>
        <authorList>
            <person name="Du Z."/>
        </authorList>
    </citation>
    <scope>NUCLEOTIDE SEQUENCE [LARGE SCALE GENOMIC DNA]</scope>
    <source>
        <strain evidence="8">YNYX2018</strain>
        <tissue evidence="8">Adults</tissue>
    </source>
</reference>
<dbReference type="GO" id="GO:0006364">
    <property type="term" value="P:rRNA processing"/>
    <property type="evidence" value="ECO:0007669"/>
    <property type="project" value="UniProtKB-KW"/>
</dbReference>
<dbReference type="SMART" id="SM00320">
    <property type="entry name" value="WD40"/>
    <property type="match status" value="3"/>
</dbReference>
<evidence type="ECO:0000256" key="1">
    <source>
        <dbReference type="ARBA" id="ARBA00004604"/>
    </source>
</evidence>
<keyword evidence="2" id="KW-0698">rRNA processing</keyword>
<evidence type="ECO:0008006" key="10">
    <source>
        <dbReference type="Google" id="ProtNLM"/>
    </source>
</evidence>
<comment type="caution">
    <text evidence="8">The sequence shown here is derived from an EMBL/GenBank/DDBJ whole genome shotgun (WGS) entry which is preliminary data.</text>
</comment>
<gene>
    <name evidence="8" type="ORF">HCN44_006371</name>
</gene>
<feature type="compositionally biased region" description="Acidic residues" evidence="7">
    <location>
        <begin position="49"/>
        <end position="67"/>
    </location>
</feature>
<accession>A0A834XV06</accession>
<evidence type="ECO:0000256" key="7">
    <source>
        <dbReference type="SAM" id="MobiDB-lite"/>
    </source>
</evidence>
<evidence type="ECO:0000256" key="6">
    <source>
        <dbReference type="ARBA" id="ARBA00025767"/>
    </source>
</evidence>
<dbReference type="InterPro" id="IPR015943">
    <property type="entry name" value="WD40/YVTN_repeat-like_dom_sf"/>
</dbReference>
<evidence type="ECO:0000256" key="3">
    <source>
        <dbReference type="ARBA" id="ARBA00022574"/>
    </source>
</evidence>
<dbReference type="EMBL" id="JACMRX010000003">
    <property type="protein sequence ID" value="KAF7993311.1"/>
    <property type="molecule type" value="Genomic_DNA"/>
</dbReference>
<dbReference type="Gene3D" id="2.130.10.10">
    <property type="entry name" value="YVTN repeat-like/Quinoprotein amine dehydrogenase"/>
    <property type="match status" value="1"/>
</dbReference>
<feature type="region of interest" description="Disordered" evidence="7">
    <location>
        <begin position="1"/>
        <end position="131"/>
    </location>
</feature>
<feature type="compositionally biased region" description="Basic and acidic residues" evidence="7">
    <location>
        <begin position="12"/>
        <end position="21"/>
    </location>
</feature>
<keyword evidence="4" id="KW-0677">Repeat</keyword>
<evidence type="ECO:0000313" key="8">
    <source>
        <dbReference type="EMBL" id="KAF7993311.1"/>
    </source>
</evidence>
<dbReference type="Proteomes" id="UP000639338">
    <property type="component" value="Unassembled WGS sequence"/>
</dbReference>
<proteinExistence type="inferred from homology"/>
<dbReference type="AlphaFoldDB" id="A0A834XV06"/>
<keyword evidence="9" id="KW-1185">Reference proteome</keyword>
<feature type="compositionally biased region" description="Acidic residues" evidence="7">
    <location>
        <begin position="75"/>
        <end position="95"/>
    </location>
</feature>
<dbReference type="GO" id="GO:0032040">
    <property type="term" value="C:small-subunit processome"/>
    <property type="evidence" value="ECO:0007669"/>
    <property type="project" value="TreeGrafter"/>
</dbReference>
<dbReference type="OrthoDB" id="1935146at2759"/>
<dbReference type="InterPro" id="IPR045161">
    <property type="entry name" value="Utp18"/>
</dbReference>
<dbReference type="GO" id="GO:0034388">
    <property type="term" value="C:Pwp2p-containing subcomplex of 90S preribosome"/>
    <property type="evidence" value="ECO:0007669"/>
    <property type="project" value="TreeGrafter"/>
</dbReference>
<evidence type="ECO:0000256" key="4">
    <source>
        <dbReference type="ARBA" id="ARBA00022737"/>
    </source>
</evidence>
<dbReference type="SUPFAM" id="SSF50978">
    <property type="entry name" value="WD40 repeat-like"/>
    <property type="match status" value="1"/>
</dbReference>
<dbReference type="PANTHER" id="PTHR18359:SF0">
    <property type="entry name" value="U3 SMALL NUCLEOLAR RNA-ASSOCIATED PROTEIN 18 HOMOLOG"/>
    <property type="match status" value="1"/>
</dbReference>
<keyword evidence="5" id="KW-0539">Nucleus</keyword>
<organism evidence="8 9">
    <name type="scientific">Aphidius gifuensis</name>
    <name type="common">Parasitoid wasp</name>
    <dbReference type="NCBI Taxonomy" id="684658"/>
    <lineage>
        <taxon>Eukaryota</taxon>
        <taxon>Metazoa</taxon>
        <taxon>Ecdysozoa</taxon>
        <taxon>Arthropoda</taxon>
        <taxon>Hexapoda</taxon>
        <taxon>Insecta</taxon>
        <taxon>Pterygota</taxon>
        <taxon>Neoptera</taxon>
        <taxon>Endopterygota</taxon>
        <taxon>Hymenoptera</taxon>
        <taxon>Apocrita</taxon>
        <taxon>Ichneumonoidea</taxon>
        <taxon>Braconidae</taxon>
        <taxon>Aphidiinae</taxon>
        <taxon>Aphidius</taxon>
    </lineage>
</organism>
<dbReference type="InterPro" id="IPR036322">
    <property type="entry name" value="WD40_repeat_dom_sf"/>
</dbReference>
<evidence type="ECO:0000256" key="5">
    <source>
        <dbReference type="ARBA" id="ARBA00023242"/>
    </source>
</evidence>
<feature type="compositionally biased region" description="Basic and acidic residues" evidence="7">
    <location>
        <begin position="96"/>
        <end position="107"/>
    </location>
</feature>
<feature type="compositionally biased region" description="Basic and acidic residues" evidence="7">
    <location>
        <begin position="37"/>
        <end position="48"/>
    </location>
</feature>
<keyword evidence="3" id="KW-0853">WD repeat</keyword>
<protein>
    <recommendedName>
        <fullName evidence="10">U3 small nucleolar RNA-associated protein</fullName>
    </recommendedName>
</protein>
<sequence length="527" mass="59116">MIRSKGKKRRPKYDPEEEKRLANLVFATGGDIVDTLLKNDSENEKESSESEEEADEEVASDDSDAVESNDKEVDDKDSDAIESNDEDSDKVDDEENKNTEDEDKPSIDDDNSDLEEEKNNKKRKAAWIDEDDQRQTVNDALKIQGRTLPDNQPQKTYGEFVKDKFQKIHGTPKWAKIEDVDEENEDHKILKQSNHLAVTKSTRLKAGVIDLKVMRDINHETGNEGPVVTSLQFHPTSTVAFVAGISKKLSVFKVDGRENTVLAKINFERFPIASARFLKEGNEIIVGSRHHDYSQTYDLISGSIYQTPLPHKVTNMSRFEVSPNGKLIAIAGKLGEIHLLNGTTRELICQLKMNKTCLALAFTQDSNTLLSHGDGNEIYAWDMKQRVCINKSIDDGCLKSKAIAVSPNGQFFATGSSQGIVNIYDMKSIMETTIPQPLKIVKNLVTPISCVKFNPTSEILAIASKEIKNGFKMVHIPSFKVFANFPTHNTVMNKPLAIDFSPGSGFLGVTNEKHKAYLYRLNHYKNY</sequence>
<feature type="compositionally biased region" description="Basic residues" evidence="7">
    <location>
        <begin position="1"/>
        <end position="11"/>
    </location>
</feature>
<dbReference type="Pfam" id="PF00400">
    <property type="entry name" value="WD40"/>
    <property type="match status" value="1"/>
</dbReference>
<dbReference type="InterPro" id="IPR001680">
    <property type="entry name" value="WD40_rpt"/>
</dbReference>
<name>A0A834XV06_APHGI</name>
<evidence type="ECO:0000256" key="2">
    <source>
        <dbReference type="ARBA" id="ARBA00022552"/>
    </source>
</evidence>
<dbReference type="PANTHER" id="PTHR18359">
    <property type="entry name" value="WD-REPEAT PROTEIN-RELATED"/>
    <property type="match status" value="1"/>
</dbReference>
<comment type="similarity">
    <text evidence="6">Belongs to the WD repeat UTP18 family.</text>
</comment>
<comment type="subcellular location">
    <subcellularLocation>
        <location evidence="1">Nucleus</location>
        <location evidence="1">Nucleolus</location>
    </subcellularLocation>
</comment>